<dbReference type="EMBL" id="JAYKYQ010000012">
    <property type="protein sequence ID" value="MEB3513463.1"/>
    <property type="molecule type" value="Genomic_DNA"/>
</dbReference>
<feature type="transmembrane region" description="Helical" evidence="6">
    <location>
        <begin position="236"/>
        <end position="255"/>
    </location>
</feature>
<keyword evidence="3 6" id="KW-0812">Transmembrane</keyword>
<feature type="transmembrane region" description="Helical" evidence="6">
    <location>
        <begin position="99"/>
        <end position="119"/>
    </location>
</feature>
<feature type="transmembrane region" description="Helical" evidence="6">
    <location>
        <begin position="355"/>
        <end position="377"/>
    </location>
</feature>
<comment type="subcellular location">
    <subcellularLocation>
        <location evidence="1">Cell membrane</location>
        <topology evidence="1">Multi-pass membrane protein</topology>
    </subcellularLocation>
</comment>
<feature type="transmembrane region" description="Helical" evidence="6">
    <location>
        <begin position="158"/>
        <end position="179"/>
    </location>
</feature>
<dbReference type="InterPro" id="IPR036259">
    <property type="entry name" value="MFS_trans_sf"/>
</dbReference>
<evidence type="ECO:0000313" key="9">
    <source>
        <dbReference type="Proteomes" id="UP001348098"/>
    </source>
</evidence>
<dbReference type="NCBIfam" id="NF033135">
    <property type="entry name" value="cmx_cmrA"/>
    <property type="match status" value="1"/>
</dbReference>
<evidence type="ECO:0000256" key="2">
    <source>
        <dbReference type="ARBA" id="ARBA00022475"/>
    </source>
</evidence>
<dbReference type="SUPFAM" id="SSF103473">
    <property type="entry name" value="MFS general substrate transporter"/>
    <property type="match status" value="1"/>
</dbReference>
<evidence type="ECO:0000256" key="6">
    <source>
        <dbReference type="SAM" id="Phobius"/>
    </source>
</evidence>
<dbReference type="Gene3D" id="1.20.1250.20">
    <property type="entry name" value="MFS general substrate transporter like domains"/>
    <property type="match status" value="2"/>
</dbReference>
<dbReference type="RefSeq" id="WP_195082669.1">
    <property type="nucleotide sequence ID" value="NZ_JAYESH010000012.1"/>
</dbReference>
<feature type="transmembrane region" description="Helical" evidence="6">
    <location>
        <begin position="131"/>
        <end position="152"/>
    </location>
</feature>
<feature type="transmembrane region" description="Helical" evidence="6">
    <location>
        <begin position="200"/>
        <end position="224"/>
    </location>
</feature>
<dbReference type="Proteomes" id="UP001348098">
    <property type="component" value="Unassembled WGS sequence"/>
</dbReference>
<dbReference type="InterPro" id="IPR011701">
    <property type="entry name" value="MFS"/>
</dbReference>
<accession>A0ABU6B136</accession>
<keyword evidence="5 6" id="KW-0472">Membrane</keyword>
<feature type="transmembrane region" description="Helical" evidence="6">
    <location>
        <begin position="267"/>
        <end position="285"/>
    </location>
</feature>
<evidence type="ECO:0000256" key="4">
    <source>
        <dbReference type="ARBA" id="ARBA00022989"/>
    </source>
</evidence>
<gene>
    <name evidence="8" type="ORF">U3653_25845</name>
</gene>
<comment type="caution">
    <text evidence="8">The sequence shown here is derived from an EMBL/GenBank/DDBJ whole genome shotgun (WGS) entry which is preliminary data.</text>
</comment>
<evidence type="ECO:0000256" key="5">
    <source>
        <dbReference type="ARBA" id="ARBA00023136"/>
    </source>
</evidence>
<proteinExistence type="predicted"/>
<keyword evidence="4 6" id="KW-1133">Transmembrane helix</keyword>
<dbReference type="InterPro" id="IPR020846">
    <property type="entry name" value="MFS_dom"/>
</dbReference>
<dbReference type="Pfam" id="PF07690">
    <property type="entry name" value="MFS_1"/>
    <property type="match status" value="1"/>
</dbReference>
<dbReference type="InterPro" id="IPR050189">
    <property type="entry name" value="MFS_Efflux_Transporters"/>
</dbReference>
<evidence type="ECO:0000313" key="8">
    <source>
        <dbReference type="EMBL" id="MEB3513463.1"/>
    </source>
</evidence>
<dbReference type="PANTHER" id="PTHR43124:SF3">
    <property type="entry name" value="CHLORAMPHENICOL EFFLUX PUMP RV0191"/>
    <property type="match status" value="1"/>
</dbReference>
<feature type="transmembrane region" description="Helical" evidence="6">
    <location>
        <begin position="42"/>
        <end position="63"/>
    </location>
</feature>
<keyword evidence="9" id="KW-1185">Reference proteome</keyword>
<feature type="transmembrane region" description="Helical" evidence="6">
    <location>
        <begin position="291"/>
        <end position="309"/>
    </location>
</feature>
<feature type="transmembrane region" description="Helical" evidence="6">
    <location>
        <begin position="70"/>
        <end position="93"/>
    </location>
</feature>
<feature type="domain" description="Major facilitator superfamily (MFS) profile" evidence="7">
    <location>
        <begin position="4"/>
        <end position="379"/>
    </location>
</feature>
<dbReference type="CDD" id="cd17324">
    <property type="entry name" value="MFS_NepI_like"/>
    <property type="match status" value="1"/>
</dbReference>
<reference evidence="8 9" key="1">
    <citation type="submission" date="2023-12" db="EMBL/GenBank/DDBJ databases">
        <title>novel species in genus Nocarida.</title>
        <authorList>
            <person name="Li Z."/>
        </authorList>
    </citation>
    <scope>NUCLEOTIDE SEQUENCE [LARGE SCALE GENOMIC DNA]</scope>
    <source>
        <strain evidence="8 9">CDC186</strain>
    </source>
</reference>
<sequence>MPVAIYVLGLSIFAQGTSELMLAGLLTEMAGDLGVSVPRAGLLISGFAMGMLVGAPVLAVATLRWPRRTALLAFLAVFVGSHVVGALTSDYWVLFATRVVGAFVYAGFWAVAATTAIGLVPPTARGKAMSIVAGGLTLAIIIGLPAGTVIGQQLGWRAAFWAVALLSTVAAIGVLAKIPGGRTGAPLRLRTELRTMLRPALWLSYATTALSIAALMVTFAYLGALLSRTTGLADGWIPVVLGVYGLGAFLGIVVGGRTADDHPLTSLYVGITGGVLTSALLAVTMEHTVPVVVLSFLLGAFGFGINPTLNSRVFTLAGDAPTLAGATNISAFNVGITAGPWLGGLAIGAGLGYTAVAWIGVVLGLVALAVVACSHALQRKEISRASVDTATPALADVNG</sequence>
<evidence type="ECO:0000259" key="7">
    <source>
        <dbReference type="PROSITE" id="PS50850"/>
    </source>
</evidence>
<keyword evidence="2" id="KW-1003">Cell membrane</keyword>
<protein>
    <submittedName>
        <fullName evidence="8">Cmx/CmrA family chloramphenicol efflux MFS transporter</fullName>
    </submittedName>
</protein>
<evidence type="ECO:0000256" key="3">
    <source>
        <dbReference type="ARBA" id="ARBA00022692"/>
    </source>
</evidence>
<evidence type="ECO:0000256" key="1">
    <source>
        <dbReference type="ARBA" id="ARBA00004651"/>
    </source>
</evidence>
<feature type="transmembrane region" description="Helical" evidence="6">
    <location>
        <begin position="330"/>
        <end position="349"/>
    </location>
</feature>
<dbReference type="PANTHER" id="PTHR43124">
    <property type="entry name" value="PURINE EFFLUX PUMP PBUE"/>
    <property type="match status" value="1"/>
</dbReference>
<name>A0ABU6B136_9NOCA</name>
<dbReference type="PROSITE" id="PS50850">
    <property type="entry name" value="MFS"/>
    <property type="match status" value="1"/>
</dbReference>
<organism evidence="8 9">
    <name type="scientific">Nocardia implantans</name>
    <dbReference type="NCBI Taxonomy" id="3108168"/>
    <lineage>
        <taxon>Bacteria</taxon>
        <taxon>Bacillati</taxon>
        <taxon>Actinomycetota</taxon>
        <taxon>Actinomycetes</taxon>
        <taxon>Mycobacteriales</taxon>
        <taxon>Nocardiaceae</taxon>
        <taxon>Nocardia</taxon>
    </lineage>
</organism>